<accession>A0A7S2I5E6</accession>
<feature type="compositionally biased region" description="Polar residues" evidence="5">
    <location>
        <begin position="14"/>
        <end position="27"/>
    </location>
</feature>
<feature type="domain" description="Amino acid transporter transmembrane" evidence="7">
    <location>
        <begin position="69"/>
        <end position="486"/>
    </location>
</feature>
<evidence type="ECO:0000256" key="5">
    <source>
        <dbReference type="SAM" id="MobiDB-lite"/>
    </source>
</evidence>
<dbReference type="Pfam" id="PF01490">
    <property type="entry name" value="Aa_trans"/>
    <property type="match status" value="1"/>
</dbReference>
<evidence type="ECO:0000313" key="8">
    <source>
        <dbReference type="EMBL" id="CAD9509407.1"/>
    </source>
</evidence>
<feature type="transmembrane region" description="Helical" evidence="6">
    <location>
        <begin position="166"/>
        <end position="189"/>
    </location>
</feature>
<protein>
    <recommendedName>
        <fullName evidence="7">Amino acid transporter transmembrane domain-containing protein</fullName>
    </recommendedName>
</protein>
<sequence>MNNTPDIELPKFSAPQNRRQSSNTNRVDSQERSIDTEDAINHTSSLATPLLSAEEGGSERREEAGGGGKATILVSIFNLANNVAGSGMLTLSSGKASGSGTGWIPSVLLVCLLASAACHTFSLLGRSCELTGSRTFRDLWVAAFGQSGKPWAVDLAIFAQSSLSSIIYLGLLGDIFSSLMSLTGVFPAFLCKRSFAIITLSTFVLWPLNMIRDLSSLGFTSILGVVAVLYTVGFVLVRATDGTYALSPKGEFLQDGLIVAIPSFEKSSYWHMDLSSLALVSNLSLAFIAHYNAPSYWRELRHATAGRFLTVSRVSYLILVIMYTLVMCGGYATFGDSCFGNLLRNYHPNDKLAGFARLSTGLSILFGFPFIANGARESFTSLYAAYTAGGGGDGQHVSLNRAYLVSGFLSITSCVAISIDDVKVAAGLSGAAVGSFLVYICPSLVYVTIVRKESGAGSRKYERAVKNILFVPFGVCTAILGVSMTIRHMME</sequence>
<feature type="transmembrane region" description="Helical" evidence="6">
    <location>
        <begin position="274"/>
        <end position="293"/>
    </location>
</feature>
<feature type="transmembrane region" description="Helical" evidence="6">
    <location>
        <begin position="218"/>
        <end position="237"/>
    </location>
</feature>
<evidence type="ECO:0000256" key="3">
    <source>
        <dbReference type="ARBA" id="ARBA00022989"/>
    </source>
</evidence>
<feature type="transmembrane region" description="Helical" evidence="6">
    <location>
        <begin position="468"/>
        <end position="486"/>
    </location>
</feature>
<dbReference type="AlphaFoldDB" id="A0A7S2I5E6"/>
<feature type="region of interest" description="Disordered" evidence="5">
    <location>
        <begin position="1"/>
        <end position="66"/>
    </location>
</feature>
<feature type="transmembrane region" description="Helical" evidence="6">
    <location>
        <begin position="103"/>
        <end position="124"/>
    </location>
</feature>
<feature type="transmembrane region" description="Helical" evidence="6">
    <location>
        <begin position="354"/>
        <end position="372"/>
    </location>
</feature>
<dbReference type="PANTHER" id="PTHR22950:SF652">
    <property type="entry name" value="TRANSMEMBRANE AMINO ACID TRANSPORTER FAMILY PROTEIN"/>
    <property type="match status" value="1"/>
</dbReference>
<dbReference type="GO" id="GO:0015179">
    <property type="term" value="F:L-amino acid transmembrane transporter activity"/>
    <property type="evidence" value="ECO:0007669"/>
    <property type="project" value="TreeGrafter"/>
</dbReference>
<feature type="transmembrane region" description="Helical" evidence="6">
    <location>
        <begin position="195"/>
        <end position="211"/>
    </location>
</feature>
<feature type="transmembrane region" description="Helical" evidence="6">
    <location>
        <begin position="402"/>
        <end position="419"/>
    </location>
</feature>
<evidence type="ECO:0000256" key="6">
    <source>
        <dbReference type="SAM" id="Phobius"/>
    </source>
</evidence>
<organism evidence="8">
    <name type="scientific">Helicotheca tamesis</name>
    <dbReference type="NCBI Taxonomy" id="374047"/>
    <lineage>
        <taxon>Eukaryota</taxon>
        <taxon>Sar</taxon>
        <taxon>Stramenopiles</taxon>
        <taxon>Ochrophyta</taxon>
        <taxon>Bacillariophyta</taxon>
        <taxon>Mediophyceae</taxon>
        <taxon>Lithodesmiophycidae</taxon>
        <taxon>Lithodesmiales</taxon>
        <taxon>Lithodesmiaceae</taxon>
        <taxon>Helicotheca</taxon>
    </lineage>
</organism>
<evidence type="ECO:0000256" key="1">
    <source>
        <dbReference type="ARBA" id="ARBA00004141"/>
    </source>
</evidence>
<feature type="transmembrane region" description="Helical" evidence="6">
    <location>
        <begin position="314"/>
        <end position="334"/>
    </location>
</feature>
<keyword evidence="2 6" id="KW-0812">Transmembrane</keyword>
<evidence type="ECO:0000259" key="7">
    <source>
        <dbReference type="Pfam" id="PF01490"/>
    </source>
</evidence>
<evidence type="ECO:0000256" key="2">
    <source>
        <dbReference type="ARBA" id="ARBA00022692"/>
    </source>
</evidence>
<name>A0A7S2I5E6_9STRA</name>
<keyword evidence="3 6" id="KW-1133">Transmembrane helix</keyword>
<gene>
    <name evidence="8" type="ORF">HTAM1171_LOCUS9776</name>
</gene>
<keyword evidence="4 6" id="KW-0472">Membrane</keyword>
<dbReference type="GO" id="GO:0016020">
    <property type="term" value="C:membrane"/>
    <property type="evidence" value="ECO:0007669"/>
    <property type="project" value="UniProtKB-SubCell"/>
</dbReference>
<reference evidence="8" key="1">
    <citation type="submission" date="2021-01" db="EMBL/GenBank/DDBJ databases">
        <authorList>
            <person name="Corre E."/>
            <person name="Pelletier E."/>
            <person name="Niang G."/>
            <person name="Scheremetjew M."/>
            <person name="Finn R."/>
            <person name="Kale V."/>
            <person name="Holt S."/>
            <person name="Cochrane G."/>
            <person name="Meng A."/>
            <person name="Brown T."/>
            <person name="Cohen L."/>
        </authorList>
    </citation>
    <scope>NUCLEOTIDE SEQUENCE</scope>
    <source>
        <strain evidence="8">CCMP826</strain>
    </source>
</reference>
<feature type="transmembrane region" description="Helical" evidence="6">
    <location>
        <begin position="425"/>
        <end position="447"/>
    </location>
</feature>
<proteinExistence type="predicted"/>
<feature type="transmembrane region" description="Helical" evidence="6">
    <location>
        <begin position="70"/>
        <end position="91"/>
    </location>
</feature>
<dbReference type="PANTHER" id="PTHR22950">
    <property type="entry name" value="AMINO ACID TRANSPORTER"/>
    <property type="match status" value="1"/>
</dbReference>
<evidence type="ECO:0000256" key="4">
    <source>
        <dbReference type="ARBA" id="ARBA00023136"/>
    </source>
</evidence>
<comment type="subcellular location">
    <subcellularLocation>
        <location evidence="1">Membrane</location>
        <topology evidence="1">Multi-pass membrane protein</topology>
    </subcellularLocation>
</comment>
<dbReference type="InterPro" id="IPR013057">
    <property type="entry name" value="AA_transpt_TM"/>
</dbReference>
<dbReference type="EMBL" id="HBGV01015846">
    <property type="protein sequence ID" value="CAD9509407.1"/>
    <property type="molecule type" value="Transcribed_RNA"/>
</dbReference>